<proteinExistence type="predicted"/>
<dbReference type="Proteomes" id="UP000241587">
    <property type="component" value="Unassembled WGS sequence"/>
</dbReference>
<dbReference type="AlphaFoldDB" id="A0A2T4HCL6"/>
<keyword evidence="3" id="KW-1185">Reference proteome</keyword>
<evidence type="ECO:0000313" key="2">
    <source>
        <dbReference type="EMBL" id="QPC66455.1"/>
    </source>
</evidence>
<evidence type="ECO:0000313" key="3">
    <source>
        <dbReference type="Proteomes" id="UP000241587"/>
    </source>
</evidence>
<sequence length="157" mass="16961">MDALLVPLPAPCRRSAVVVLGYWGRAGRVGSGGSFHFKVLLSGAVAAGSSLCEGRDLVQGRDRLHSRAHPTLFMKCRSQARYGKYDTGFPTVGRNDMAPVAPWRQGHPMGMDIIDPRNQGISVNEGILHLSDSIYPSHPFDDVGIVRVTQLHAALSS</sequence>
<dbReference type="OMA" id="KCRSQAR"/>
<dbReference type="EMBL" id="PVEM01000001">
    <property type="protein sequence ID" value="PTD13515.1"/>
    <property type="molecule type" value="Genomic_DNA"/>
</dbReference>
<evidence type="ECO:0000313" key="1">
    <source>
        <dbReference type="EMBL" id="PTD13515.1"/>
    </source>
</evidence>
<dbReference type="OrthoDB" id="10476446at2759"/>
<organism evidence="1 3">
    <name type="scientific">Fusarium culmorum</name>
    <dbReference type="NCBI Taxonomy" id="5516"/>
    <lineage>
        <taxon>Eukaryota</taxon>
        <taxon>Fungi</taxon>
        <taxon>Dikarya</taxon>
        <taxon>Ascomycota</taxon>
        <taxon>Pezizomycotina</taxon>
        <taxon>Sordariomycetes</taxon>
        <taxon>Hypocreomycetidae</taxon>
        <taxon>Hypocreales</taxon>
        <taxon>Nectriaceae</taxon>
        <taxon>Fusarium</taxon>
    </lineage>
</organism>
<dbReference type="EMBL" id="CP064750">
    <property type="protein sequence ID" value="QPC66455.1"/>
    <property type="molecule type" value="Genomic_DNA"/>
</dbReference>
<reference evidence="1 3" key="1">
    <citation type="submission" date="2018-02" db="EMBL/GenBank/DDBJ databases">
        <title>Fusarium culmorum secondary metabolites in fungal-bacterial-plant interactions.</title>
        <authorList>
            <person name="Schmidt R."/>
        </authorList>
    </citation>
    <scope>NUCLEOTIDE SEQUENCE [LARGE SCALE GENOMIC DNA]</scope>
    <source>
        <strain evidence="1 3">PV</strain>
    </source>
</reference>
<dbReference type="Proteomes" id="UP000663297">
    <property type="component" value="Chromosome 4"/>
</dbReference>
<gene>
    <name evidence="1" type="ORF">FCULG_00003387</name>
    <name evidence="2" type="ORF">HYE67_008686</name>
</gene>
<protein>
    <submittedName>
        <fullName evidence="1">Uncharacterized protein</fullName>
    </submittedName>
</protein>
<name>A0A2T4HCL6_FUSCU</name>
<reference evidence="2" key="2">
    <citation type="submission" date="2020-11" db="EMBL/GenBank/DDBJ databases">
        <title>The chromosome-scale genome resource for two endophytic Fusarium species: F. culmorum and F. pseudograminearum.</title>
        <authorList>
            <person name="Yuan Z."/>
        </authorList>
    </citation>
    <scope>NUCLEOTIDE SEQUENCE</scope>
    <source>
        <strain evidence="2">Class2-1B</strain>
    </source>
</reference>
<accession>A0A2T4HCL6</accession>